<dbReference type="Proteomes" id="UP000317288">
    <property type="component" value="Unassembled WGS sequence"/>
</dbReference>
<evidence type="ECO:0000313" key="2">
    <source>
        <dbReference type="Proteomes" id="UP000317288"/>
    </source>
</evidence>
<name>A0A558J8D6_9GAMM</name>
<accession>A0A558J8D6</accession>
<reference evidence="1 2" key="1">
    <citation type="submission" date="2019-07" db="EMBL/GenBank/DDBJ databases">
        <title>Diversity of Bacteria from Kongsfjorden, Arctic.</title>
        <authorList>
            <person name="Yu Y."/>
        </authorList>
    </citation>
    <scope>NUCLEOTIDE SEQUENCE [LARGE SCALE GENOMIC DNA]</scope>
    <source>
        <strain evidence="1 2">SM1922</strain>
    </source>
</reference>
<dbReference type="EMBL" id="VNFE01000003">
    <property type="protein sequence ID" value="TVU89910.1"/>
    <property type="molecule type" value="Genomic_DNA"/>
</dbReference>
<organism evidence="1 2">
    <name type="scientific">Vreelandella titanicae</name>
    <dbReference type="NCBI Taxonomy" id="664683"/>
    <lineage>
        <taxon>Bacteria</taxon>
        <taxon>Pseudomonadati</taxon>
        <taxon>Pseudomonadota</taxon>
        <taxon>Gammaproteobacteria</taxon>
        <taxon>Oceanospirillales</taxon>
        <taxon>Halomonadaceae</taxon>
        <taxon>Vreelandella</taxon>
    </lineage>
</organism>
<gene>
    <name evidence="1" type="ORF">FQP89_11300</name>
</gene>
<sequence length="86" mass="9393">MPTDNQNGLNSVTDSLSTRKVNMAFQGKIPVAELTLEEQQVHAQMLWQSLEDLDGSDVSHLQKIQEAGGTVYGIDEQGIIREAGPL</sequence>
<dbReference type="RefSeq" id="WP_144811151.1">
    <property type="nucleotide sequence ID" value="NZ_VNFE01000003.1"/>
</dbReference>
<dbReference type="AlphaFoldDB" id="A0A558J8D6"/>
<evidence type="ECO:0000313" key="1">
    <source>
        <dbReference type="EMBL" id="TVU89910.1"/>
    </source>
</evidence>
<proteinExistence type="predicted"/>
<comment type="caution">
    <text evidence="1">The sequence shown here is derived from an EMBL/GenBank/DDBJ whole genome shotgun (WGS) entry which is preliminary data.</text>
</comment>
<protein>
    <submittedName>
        <fullName evidence="1">Uncharacterized protein</fullName>
    </submittedName>
</protein>